<keyword evidence="3 7" id="KW-0812">Transmembrane</keyword>
<evidence type="ECO:0000256" key="3">
    <source>
        <dbReference type="ARBA" id="ARBA00022692"/>
    </source>
</evidence>
<feature type="transmembrane region" description="Helical" evidence="8">
    <location>
        <begin position="177"/>
        <end position="196"/>
    </location>
</feature>
<dbReference type="GO" id="GO:0015250">
    <property type="term" value="F:water channel activity"/>
    <property type="evidence" value="ECO:0007669"/>
    <property type="project" value="TreeGrafter"/>
</dbReference>
<dbReference type="PANTHER" id="PTHR45665">
    <property type="entry name" value="AQUAPORIN-8"/>
    <property type="match status" value="1"/>
</dbReference>
<dbReference type="InterPro" id="IPR034294">
    <property type="entry name" value="Aquaporin_transptr"/>
</dbReference>
<dbReference type="InterPro" id="IPR023271">
    <property type="entry name" value="Aquaporin-like"/>
</dbReference>
<evidence type="ECO:0000256" key="8">
    <source>
        <dbReference type="SAM" id="Phobius"/>
    </source>
</evidence>
<gene>
    <name evidence="9" type="ORF">GGQ64_004804</name>
</gene>
<protein>
    <submittedName>
        <fullName evidence="9">Glycerol uptake facilitator-like aquaporin</fullName>
    </submittedName>
</protein>
<reference evidence="9 10" key="1">
    <citation type="submission" date="2020-08" db="EMBL/GenBank/DDBJ databases">
        <title>Genomic Encyclopedia of Type Strains, Phase IV (KMG-IV): sequencing the most valuable type-strain genomes for metagenomic binning, comparative biology and taxonomic classification.</title>
        <authorList>
            <person name="Goeker M."/>
        </authorList>
    </citation>
    <scope>NUCLEOTIDE SEQUENCE [LARGE SCALE GENOMIC DNA]</scope>
    <source>
        <strain evidence="9 10">DSM 100211</strain>
    </source>
</reference>
<evidence type="ECO:0000313" key="9">
    <source>
        <dbReference type="EMBL" id="MBB3979560.1"/>
    </source>
</evidence>
<evidence type="ECO:0000256" key="2">
    <source>
        <dbReference type="ARBA" id="ARBA00022448"/>
    </source>
</evidence>
<evidence type="ECO:0000313" key="10">
    <source>
        <dbReference type="Proteomes" id="UP000574761"/>
    </source>
</evidence>
<dbReference type="GO" id="GO:0019755">
    <property type="term" value="P:one-carbon compound transport"/>
    <property type="evidence" value="ECO:0007669"/>
    <property type="project" value="UniProtKB-ARBA"/>
</dbReference>
<feature type="transmembrane region" description="Helical" evidence="8">
    <location>
        <begin position="32"/>
        <end position="51"/>
    </location>
</feature>
<comment type="subcellular location">
    <subcellularLocation>
        <location evidence="1">Endomembrane system</location>
        <topology evidence="1">Multi-pass membrane protein</topology>
    </subcellularLocation>
</comment>
<dbReference type="EMBL" id="JACIEE010000012">
    <property type="protein sequence ID" value="MBB3979560.1"/>
    <property type="molecule type" value="Genomic_DNA"/>
</dbReference>
<evidence type="ECO:0000256" key="5">
    <source>
        <dbReference type="ARBA" id="ARBA00022989"/>
    </source>
</evidence>
<dbReference type="RefSeq" id="WP_183807795.1">
    <property type="nucleotide sequence ID" value="NZ_JACIEE010000012.1"/>
</dbReference>
<sequence length="248" mass="25411">MFQTRTIARPGSQGTVPSFFENNPELPVLRRAFVEAVGTAFLVIAVVGSGITASRHVPAEQLAASLMVAVSIAGALVGLIVALGKVSGGHFNPLITFAQWLNKERSTGCTVLYIVGQVVGGALGAILAATMFGSPMRTDLDALPSFGNFLSELVAAAGLMTVVLGCARSTKWETGPFAVGAWLVAAIIATPSTSYANPAVTLAAIFAAGLVGLSPLTSLAFVLAQIAGMFVAMGINKVAFTRDAVVTE</sequence>
<feature type="transmembrane region" description="Helical" evidence="8">
    <location>
        <begin position="202"/>
        <end position="232"/>
    </location>
</feature>
<keyword evidence="5 8" id="KW-1133">Transmembrane helix</keyword>
<organism evidence="9 10">
    <name type="scientific">Mycoplana azooxidifex</name>
    <dbReference type="NCBI Taxonomy" id="1636188"/>
    <lineage>
        <taxon>Bacteria</taxon>
        <taxon>Pseudomonadati</taxon>
        <taxon>Pseudomonadota</taxon>
        <taxon>Alphaproteobacteria</taxon>
        <taxon>Hyphomicrobiales</taxon>
        <taxon>Rhizobiaceae</taxon>
        <taxon>Mycoplana</taxon>
    </lineage>
</organism>
<dbReference type="GO" id="GO:0005737">
    <property type="term" value="C:cytoplasm"/>
    <property type="evidence" value="ECO:0007669"/>
    <property type="project" value="UniProtKB-ARBA"/>
</dbReference>
<dbReference type="Gene3D" id="1.20.1080.10">
    <property type="entry name" value="Glycerol uptake facilitator protein"/>
    <property type="match status" value="1"/>
</dbReference>
<evidence type="ECO:0000256" key="4">
    <source>
        <dbReference type="ARBA" id="ARBA00022737"/>
    </source>
</evidence>
<dbReference type="AlphaFoldDB" id="A0A7W6DFB6"/>
<name>A0A7W6DFB6_9HYPH</name>
<proteinExistence type="inferred from homology"/>
<dbReference type="InterPro" id="IPR000425">
    <property type="entry name" value="MIP"/>
</dbReference>
<dbReference type="GO" id="GO:0016020">
    <property type="term" value="C:membrane"/>
    <property type="evidence" value="ECO:0007669"/>
    <property type="project" value="InterPro"/>
</dbReference>
<evidence type="ECO:0000256" key="1">
    <source>
        <dbReference type="ARBA" id="ARBA00004127"/>
    </source>
</evidence>
<dbReference type="Proteomes" id="UP000574761">
    <property type="component" value="Unassembled WGS sequence"/>
</dbReference>
<dbReference type="PANTHER" id="PTHR45665:SF9">
    <property type="entry name" value="AQUAPORIN-8"/>
    <property type="match status" value="1"/>
</dbReference>
<evidence type="ECO:0000256" key="7">
    <source>
        <dbReference type="RuleBase" id="RU000477"/>
    </source>
</evidence>
<evidence type="ECO:0000256" key="6">
    <source>
        <dbReference type="ARBA" id="ARBA00023136"/>
    </source>
</evidence>
<feature type="transmembrane region" description="Helical" evidence="8">
    <location>
        <begin position="111"/>
        <end position="133"/>
    </location>
</feature>
<keyword evidence="4" id="KW-0677">Repeat</keyword>
<dbReference type="PRINTS" id="PR00783">
    <property type="entry name" value="MINTRINSICP"/>
</dbReference>
<feature type="transmembrane region" description="Helical" evidence="8">
    <location>
        <begin position="63"/>
        <end position="83"/>
    </location>
</feature>
<keyword evidence="2 7" id="KW-0813">Transport</keyword>
<dbReference type="Pfam" id="PF00230">
    <property type="entry name" value="MIP"/>
    <property type="match status" value="1"/>
</dbReference>
<accession>A0A7W6DFB6</accession>
<dbReference type="SUPFAM" id="SSF81338">
    <property type="entry name" value="Aquaporin-like"/>
    <property type="match status" value="1"/>
</dbReference>
<comment type="similarity">
    <text evidence="7">Belongs to the MIP/aquaporin (TC 1.A.8) family.</text>
</comment>
<feature type="transmembrane region" description="Helical" evidence="8">
    <location>
        <begin position="145"/>
        <end position="165"/>
    </location>
</feature>
<comment type="caution">
    <text evidence="9">The sequence shown here is derived from an EMBL/GenBank/DDBJ whole genome shotgun (WGS) entry which is preliminary data.</text>
</comment>
<keyword evidence="10" id="KW-1185">Reference proteome</keyword>
<dbReference type="GO" id="GO:0012505">
    <property type="term" value="C:endomembrane system"/>
    <property type="evidence" value="ECO:0007669"/>
    <property type="project" value="UniProtKB-SubCell"/>
</dbReference>
<keyword evidence="6 8" id="KW-0472">Membrane</keyword>